<dbReference type="AlphaFoldDB" id="A0A7S4PXM3"/>
<feature type="region of interest" description="Disordered" evidence="1">
    <location>
        <begin position="209"/>
        <end position="233"/>
    </location>
</feature>
<sequence length="233" mass="25079">MDMGKMAEALIESDAAFREQFDRSSPNFHGGVDVPVPTGGARVPESMGGDAMKDWRDMPEVQPALEPEYPPEYHAAMATYEQFGKVKKAMSVLNKPVETVMKVRVQYKGAEGESKIALESRLRGEENNRDGALGSMKVLFGNVDSAEVSDRTRSAVSEVIERGTFAFEDRETFGEYMTVLQRCNQAIFADQKKLLQKIKDIKKAAAKAPDAAKGAEAADGEAAGAGAAPAAGA</sequence>
<evidence type="ECO:0000256" key="1">
    <source>
        <dbReference type="SAM" id="MobiDB-lite"/>
    </source>
</evidence>
<name>A0A7S4PXM3_9DINO</name>
<reference evidence="2" key="1">
    <citation type="submission" date="2021-01" db="EMBL/GenBank/DDBJ databases">
        <authorList>
            <person name="Corre E."/>
            <person name="Pelletier E."/>
            <person name="Niang G."/>
            <person name="Scheremetjew M."/>
            <person name="Finn R."/>
            <person name="Kale V."/>
            <person name="Holt S."/>
            <person name="Cochrane G."/>
            <person name="Meng A."/>
            <person name="Brown T."/>
            <person name="Cohen L."/>
        </authorList>
    </citation>
    <scope>NUCLEOTIDE SEQUENCE</scope>
    <source>
        <strain evidence="2">CCMP3105</strain>
    </source>
</reference>
<accession>A0A7S4PXM3</accession>
<evidence type="ECO:0000313" key="2">
    <source>
        <dbReference type="EMBL" id="CAE4565725.1"/>
    </source>
</evidence>
<protein>
    <submittedName>
        <fullName evidence="2">Uncharacterized protein</fullName>
    </submittedName>
</protein>
<dbReference type="EMBL" id="HBNR01008128">
    <property type="protein sequence ID" value="CAE4565725.1"/>
    <property type="molecule type" value="Transcribed_RNA"/>
</dbReference>
<proteinExistence type="predicted"/>
<gene>
    <name evidence="2" type="ORF">AMON00008_LOCUS5344</name>
</gene>
<organism evidence="2">
    <name type="scientific">Alexandrium monilatum</name>
    <dbReference type="NCBI Taxonomy" id="311494"/>
    <lineage>
        <taxon>Eukaryota</taxon>
        <taxon>Sar</taxon>
        <taxon>Alveolata</taxon>
        <taxon>Dinophyceae</taxon>
        <taxon>Gonyaulacales</taxon>
        <taxon>Pyrocystaceae</taxon>
        <taxon>Alexandrium</taxon>
    </lineage>
</organism>